<dbReference type="AlphaFoldDB" id="A0A5C3QKG5"/>
<dbReference type="PIRSF" id="PIRSF001293">
    <property type="entry name" value="ATP6V0A1"/>
    <property type="match status" value="1"/>
</dbReference>
<dbReference type="GO" id="GO:0000329">
    <property type="term" value="C:fungal-type vacuole membrane"/>
    <property type="evidence" value="ECO:0007669"/>
    <property type="project" value="TreeGrafter"/>
</dbReference>
<evidence type="ECO:0000313" key="12">
    <source>
        <dbReference type="Proteomes" id="UP000305067"/>
    </source>
</evidence>
<feature type="transmembrane region" description="Helical" evidence="9">
    <location>
        <begin position="771"/>
        <end position="795"/>
    </location>
</feature>
<protein>
    <recommendedName>
        <fullName evidence="9">V-type proton ATPase subunit a</fullName>
    </recommendedName>
</protein>
<feature type="transmembrane region" description="Helical" evidence="9">
    <location>
        <begin position="543"/>
        <end position="564"/>
    </location>
</feature>
<keyword evidence="6 9" id="KW-1133">Transmembrane helix</keyword>
<comment type="subcellular location">
    <subcellularLocation>
        <location evidence="1">Membrane</location>
        <topology evidence="1">Multi-pass membrane protein</topology>
    </subcellularLocation>
</comment>
<dbReference type="OrthoDB" id="10264220at2759"/>
<evidence type="ECO:0000256" key="6">
    <source>
        <dbReference type="ARBA" id="ARBA00022989"/>
    </source>
</evidence>
<evidence type="ECO:0000256" key="1">
    <source>
        <dbReference type="ARBA" id="ARBA00004141"/>
    </source>
</evidence>
<organism evidence="11 12">
    <name type="scientific">Pterulicium gracile</name>
    <dbReference type="NCBI Taxonomy" id="1884261"/>
    <lineage>
        <taxon>Eukaryota</taxon>
        <taxon>Fungi</taxon>
        <taxon>Dikarya</taxon>
        <taxon>Basidiomycota</taxon>
        <taxon>Agaricomycotina</taxon>
        <taxon>Agaricomycetes</taxon>
        <taxon>Agaricomycetidae</taxon>
        <taxon>Agaricales</taxon>
        <taxon>Pleurotineae</taxon>
        <taxon>Pterulaceae</taxon>
        <taxon>Pterulicium</taxon>
    </lineage>
</organism>
<evidence type="ECO:0000256" key="3">
    <source>
        <dbReference type="ARBA" id="ARBA00022448"/>
    </source>
</evidence>
<keyword evidence="8 9" id="KW-0472">Membrane</keyword>
<keyword evidence="4 9" id="KW-0812">Transmembrane</keyword>
<dbReference type="InterPro" id="IPR026028">
    <property type="entry name" value="V-type_ATPase_116kDa_su_euka"/>
</dbReference>
<keyword evidence="10" id="KW-0175">Coiled coil</keyword>
<dbReference type="EMBL" id="ML178826">
    <property type="protein sequence ID" value="TFL00971.1"/>
    <property type="molecule type" value="Genomic_DNA"/>
</dbReference>
<dbReference type="PANTHER" id="PTHR11629">
    <property type="entry name" value="VACUOLAR PROTON ATPASES"/>
    <property type="match status" value="1"/>
</dbReference>
<feature type="transmembrane region" description="Helical" evidence="9">
    <location>
        <begin position="576"/>
        <end position="598"/>
    </location>
</feature>
<feature type="coiled-coil region" evidence="10">
    <location>
        <begin position="105"/>
        <end position="132"/>
    </location>
</feature>
<keyword evidence="5 9" id="KW-0375">Hydrogen ion transport</keyword>
<feature type="transmembrane region" description="Helical" evidence="9">
    <location>
        <begin position="465"/>
        <end position="485"/>
    </location>
</feature>
<gene>
    <name evidence="11" type="ORF">BDV98DRAFT_530335</name>
</gene>
<dbReference type="Proteomes" id="UP000305067">
    <property type="component" value="Unassembled WGS sequence"/>
</dbReference>
<dbReference type="GO" id="GO:0007035">
    <property type="term" value="P:vacuolar acidification"/>
    <property type="evidence" value="ECO:0007669"/>
    <property type="project" value="TreeGrafter"/>
</dbReference>
<evidence type="ECO:0000313" key="11">
    <source>
        <dbReference type="EMBL" id="TFL00971.1"/>
    </source>
</evidence>
<comment type="function">
    <text evidence="9">Essential component of the vacuolar proton pump (V-ATPase), a multimeric enzyme that catalyzes the translocation of protons across the membranes. Required for assembly and activity of the V-ATPase.</text>
</comment>
<keyword evidence="3 9" id="KW-0813">Transport</keyword>
<keyword evidence="12" id="KW-1185">Reference proteome</keyword>
<reference evidence="11 12" key="1">
    <citation type="journal article" date="2019" name="Nat. Ecol. Evol.">
        <title>Megaphylogeny resolves global patterns of mushroom evolution.</title>
        <authorList>
            <person name="Varga T."/>
            <person name="Krizsan K."/>
            <person name="Foldi C."/>
            <person name="Dima B."/>
            <person name="Sanchez-Garcia M."/>
            <person name="Sanchez-Ramirez S."/>
            <person name="Szollosi G.J."/>
            <person name="Szarkandi J.G."/>
            <person name="Papp V."/>
            <person name="Albert L."/>
            <person name="Andreopoulos W."/>
            <person name="Angelini C."/>
            <person name="Antonin V."/>
            <person name="Barry K.W."/>
            <person name="Bougher N.L."/>
            <person name="Buchanan P."/>
            <person name="Buyck B."/>
            <person name="Bense V."/>
            <person name="Catcheside P."/>
            <person name="Chovatia M."/>
            <person name="Cooper J."/>
            <person name="Damon W."/>
            <person name="Desjardin D."/>
            <person name="Finy P."/>
            <person name="Geml J."/>
            <person name="Haridas S."/>
            <person name="Hughes K."/>
            <person name="Justo A."/>
            <person name="Karasinski D."/>
            <person name="Kautmanova I."/>
            <person name="Kiss B."/>
            <person name="Kocsube S."/>
            <person name="Kotiranta H."/>
            <person name="LaButti K.M."/>
            <person name="Lechner B.E."/>
            <person name="Liimatainen K."/>
            <person name="Lipzen A."/>
            <person name="Lukacs Z."/>
            <person name="Mihaltcheva S."/>
            <person name="Morgado L.N."/>
            <person name="Niskanen T."/>
            <person name="Noordeloos M.E."/>
            <person name="Ohm R.A."/>
            <person name="Ortiz-Santana B."/>
            <person name="Ovrebo C."/>
            <person name="Racz N."/>
            <person name="Riley R."/>
            <person name="Savchenko A."/>
            <person name="Shiryaev A."/>
            <person name="Soop K."/>
            <person name="Spirin V."/>
            <person name="Szebenyi C."/>
            <person name="Tomsovsky M."/>
            <person name="Tulloss R.E."/>
            <person name="Uehling J."/>
            <person name="Grigoriev I.V."/>
            <person name="Vagvolgyi C."/>
            <person name="Papp T."/>
            <person name="Martin F.M."/>
            <person name="Miettinen O."/>
            <person name="Hibbett D.S."/>
            <person name="Nagy L.G."/>
        </authorList>
    </citation>
    <scope>NUCLEOTIDE SEQUENCE [LARGE SCALE GENOMIC DNA]</scope>
    <source>
        <strain evidence="11 12">CBS 309.79</strain>
    </source>
</reference>
<evidence type="ECO:0000256" key="9">
    <source>
        <dbReference type="RuleBase" id="RU361189"/>
    </source>
</evidence>
<dbReference type="STRING" id="1884261.A0A5C3QKG5"/>
<feature type="transmembrane region" description="Helical" evidence="9">
    <location>
        <begin position="415"/>
        <end position="444"/>
    </location>
</feature>
<evidence type="ECO:0000256" key="8">
    <source>
        <dbReference type="ARBA" id="ARBA00023136"/>
    </source>
</evidence>
<dbReference type="GO" id="GO:0000220">
    <property type="term" value="C:vacuolar proton-transporting V-type ATPase, V0 domain"/>
    <property type="evidence" value="ECO:0007669"/>
    <property type="project" value="InterPro"/>
</dbReference>
<comment type="similarity">
    <text evidence="2 9">Belongs to the V-ATPase 116 kDa subunit family.</text>
</comment>
<evidence type="ECO:0000256" key="5">
    <source>
        <dbReference type="ARBA" id="ARBA00022781"/>
    </source>
</evidence>
<accession>A0A5C3QKG5</accession>
<sequence>MSDDYPSLFRSEQMSLVQLFVPTEVAHDTVAELGELGNVQFKDLNPDVNPFQRSFVGEIRRVDEMSRRVRFFATQIEKEKDVVPVRPLYDSAPLITVGPRAAQTVDELDVTLAEHESRLTKMNESYATLSERTKELVEARHVLRETAVFFDRAQDRQTDIRTSFDDSSAPLLQHEDRENGYSTSNVRFDLEFVAGTIDRARLPTFERVLWRVLRGNLYMNHTDITEPFVDPATGAETRKNVFIIFAHGDVLLAKIRKVAESMGATLYPIDSNGDKRSDALREVTTRLEDLQTVLYNTGSNRRSELTKIGESLSSWQDVVKKEKMIFETLNFFNYDVRRKTLIAEGWVPTRDIPTIQLALRHATEESGTSVPPILHELRTNKTPPTYNRTNKFTEGFQTIMDSYGIATYQEVNPGLFAVVTFPFLFAVMFGDIGHGFLLFFAALYMILQERKLAKADLGEIIGQFFFGRYIILLMGLFSIYTGFLYNDIFSKSLHLFHSGWSLEDVGDATVGVANGQVYPFGLDPAWHGADNGLVFTNSYKMKMSVVLGVIHMTFALCLQIPNHLHFKRYVDIYTNFIPQILFLESIFGYLVVCILYKWSIDWTKSSTGPPSLLNMLIAMFLSPGNVDPETQLYRGQAFVQTVLLMIAGVCVPWLLCAKPYLQYKEMKKIQGQGYVGLNHDGAARETTDDQMEAEEEGNGRAVAEAMDDEEHHHDFGEIVIHQVIHTIEFCLGCISHTASYLRLWALSLAHAQLSEVLWSMTIGRFLNPAGILGWIGLLVVGSLWLILTIFILCIMEASGLSAFLHALRLHWVEANSKHYDGNGQAFTPLSFAQE</sequence>
<feature type="transmembrane region" description="Helical" evidence="9">
    <location>
        <begin position="637"/>
        <end position="657"/>
    </location>
</feature>
<dbReference type="InterPro" id="IPR002490">
    <property type="entry name" value="V-ATPase_116kDa_su"/>
</dbReference>
<dbReference type="GO" id="GO:0051117">
    <property type="term" value="F:ATPase binding"/>
    <property type="evidence" value="ECO:0007669"/>
    <property type="project" value="TreeGrafter"/>
</dbReference>
<evidence type="ECO:0000256" key="2">
    <source>
        <dbReference type="ARBA" id="ARBA00009904"/>
    </source>
</evidence>
<name>A0A5C3QKG5_9AGAR</name>
<evidence type="ECO:0000256" key="10">
    <source>
        <dbReference type="SAM" id="Coils"/>
    </source>
</evidence>
<dbReference type="Pfam" id="PF01496">
    <property type="entry name" value="V_ATPase_I"/>
    <property type="match status" value="1"/>
</dbReference>
<dbReference type="PANTHER" id="PTHR11629:SF63">
    <property type="entry name" value="V-TYPE PROTON ATPASE SUBUNIT A"/>
    <property type="match status" value="1"/>
</dbReference>
<evidence type="ECO:0000256" key="7">
    <source>
        <dbReference type="ARBA" id="ARBA00023065"/>
    </source>
</evidence>
<evidence type="ECO:0000256" key="4">
    <source>
        <dbReference type="ARBA" id="ARBA00022692"/>
    </source>
</evidence>
<keyword evidence="7 9" id="KW-0406">Ion transport</keyword>
<proteinExistence type="inferred from homology"/>
<dbReference type="GO" id="GO:0046961">
    <property type="term" value="F:proton-transporting ATPase activity, rotational mechanism"/>
    <property type="evidence" value="ECO:0007669"/>
    <property type="project" value="InterPro"/>
</dbReference>